<comment type="caution">
    <text evidence="1">The sequence shown here is derived from an EMBL/GenBank/DDBJ whole genome shotgun (WGS) entry which is preliminary data.</text>
</comment>
<evidence type="ECO:0000313" key="1">
    <source>
        <dbReference type="EMBL" id="KII62288.1"/>
    </source>
</evidence>
<dbReference type="EMBL" id="JWZT01005020">
    <property type="protein sequence ID" value="KII62288.1"/>
    <property type="molecule type" value="Genomic_DNA"/>
</dbReference>
<protein>
    <submittedName>
        <fullName evidence="1">Uncharacterized protein</fullName>
    </submittedName>
</protein>
<reference evidence="1 2" key="1">
    <citation type="journal article" date="2014" name="Genome Biol. Evol.">
        <title>The genome of the myxosporean Thelohanellus kitauei shows adaptations to nutrient acquisition within its fish host.</title>
        <authorList>
            <person name="Yang Y."/>
            <person name="Xiong J."/>
            <person name="Zhou Z."/>
            <person name="Huo F."/>
            <person name="Miao W."/>
            <person name="Ran C."/>
            <person name="Liu Y."/>
            <person name="Zhang J."/>
            <person name="Feng J."/>
            <person name="Wang M."/>
            <person name="Wang M."/>
            <person name="Wang L."/>
            <person name="Yao B."/>
        </authorList>
    </citation>
    <scope>NUCLEOTIDE SEQUENCE [LARGE SCALE GENOMIC DNA]</scope>
    <source>
        <strain evidence="1">Wuqing</strain>
    </source>
</reference>
<organism evidence="1 2">
    <name type="scientific">Thelohanellus kitauei</name>
    <name type="common">Myxosporean</name>
    <dbReference type="NCBI Taxonomy" id="669202"/>
    <lineage>
        <taxon>Eukaryota</taxon>
        <taxon>Metazoa</taxon>
        <taxon>Cnidaria</taxon>
        <taxon>Myxozoa</taxon>
        <taxon>Myxosporea</taxon>
        <taxon>Bivalvulida</taxon>
        <taxon>Platysporina</taxon>
        <taxon>Myxobolidae</taxon>
        <taxon>Thelohanellus</taxon>
    </lineage>
</organism>
<gene>
    <name evidence="1" type="ORF">RF11_07569</name>
</gene>
<evidence type="ECO:0000313" key="2">
    <source>
        <dbReference type="Proteomes" id="UP000031668"/>
    </source>
</evidence>
<proteinExistence type="predicted"/>
<sequence length="143" mass="16979">MQLELKTELVESFAELRVDVCATEPVWVDRDTGELVKWSNHVVLNLLLKQDVTIGVLFEDVFSIHFYIMWKEWLSKYVFIDENVYRTVKGGLMRQINQSKYKNKAGYRHPLTPMNLLKIEKISLPVEECNRKIYYIRQIPTIK</sequence>
<keyword evidence="2" id="KW-1185">Reference proteome</keyword>
<accession>A0A0C2IAE0</accession>
<dbReference type="AlphaFoldDB" id="A0A0C2IAE0"/>
<dbReference type="Proteomes" id="UP000031668">
    <property type="component" value="Unassembled WGS sequence"/>
</dbReference>
<name>A0A0C2IAE0_THEKT</name>